<reference evidence="5 6" key="1">
    <citation type="journal article" date="2016" name="Nat. Commun.">
        <title>Thousands of microbial genomes shed light on interconnected biogeochemical processes in an aquifer system.</title>
        <authorList>
            <person name="Anantharaman K."/>
            <person name="Brown C.T."/>
            <person name="Hug L.A."/>
            <person name="Sharon I."/>
            <person name="Castelle C.J."/>
            <person name="Probst A.J."/>
            <person name="Thomas B.C."/>
            <person name="Singh A."/>
            <person name="Wilkins M.J."/>
            <person name="Karaoz U."/>
            <person name="Brodie E.L."/>
            <person name="Williams K.H."/>
            <person name="Hubbard S.S."/>
            <person name="Banfield J.F."/>
        </authorList>
    </citation>
    <scope>NUCLEOTIDE SEQUENCE [LARGE SCALE GENOMIC DNA]</scope>
</reference>
<protein>
    <recommendedName>
        <fullName evidence="3">Small ribosomal subunit protein bS16</fullName>
    </recommendedName>
</protein>
<feature type="compositionally biased region" description="Basic and acidic residues" evidence="4">
    <location>
        <begin position="103"/>
        <end position="137"/>
    </location>
</feature>
<dbReference type="GO" id="GO:0015935">
    <property type="term" value="C:small ribosomal subunit"/>
    <property type="evidence" value="ECO:0007669"/>
    <property type="project" value="TreeGrafter"/>
</dbReference>
<dbReference type="GO" id="GO:0006412">
    <property type="term" value="P:translation"/>
    <property type="evidence" value="ECO:0007669"/>
    <property type="project" value="UniProtKB-UniRule"/>
</dbReference>
<dbReference type="InterPro" id="IPR023803">
    <property type="entry name" value="Ribosomal_bS16_dom_sf"/>
</dbReference>
<keyword evidence="1 3" id="KW-0689">Ribosomal protein</keyword>
<evidence type="ECO:0000256" key="1">
    <source>
        <dbReference type="ARBA" id="ARBA00022980"/>
    </source>
</evidence>
<dbReference type="InterPro" id="IPR000307">
    <property type="entry name" value="Ribosomal_bS16"/>
</dbReference>
<proteinExistence type="inferred from homology"/>
<comment type="similarity">
    <text evidence="3">Belongs to the bacterial ribosomal protein bS16 family.</text>
</comment>
<evidence type="ECO:0000256" key="2">
    <source>
        <dbReference type="ARBA" id="ARBA00023274"/>
    </source>
</evidence>
<dbReference type="AlphaFoldDB" id="A0A1G2QKD4"/>
<name>A0A1G2QKD4_9BACT</name>
<comment type="caution">
    <text evidence="5">The sequence shown here is derived from an EMBL/GenBank/DDBJ whole genome shotgun (WGS) entry which is preliminary data.</text>
</comment>
<dbReference type="Gene3D" id="3.30.1320.10">
    <property type="match status" value="1"/>
</dbReference>
<feature type="region of interest" description="Disordered" evidence="4">
    <location>
        <begin position="103"/>
        <end position="143"/>
    </location>
</feature>
<accession>A0A1G2QKD4</accession>
<dbReference type="GO" id="GO:0005737">
    <property type="term" value="C:cytoplasm"/>
    <property type="evidence" value="ECO:0007669"/>
    <property type="project" value="UniProtKB-ARBA"/>
</dbReference>
<evidence type="ECO:0000256" key="4">
    <source>
        <dbReference type="SAM" id="MobiDB-lite"/>
    </source>
</evidence>
<dbReference type="PANTHER" id="PTHR12919:SF20">
    <property type="entry name" value="SMALL RIBOSOMAL SUBUNIT PROTEIN BS16M"/>
    <property type="match status" value="1"/>
</dbReference>
<dbReference type="EMBL" id="MHTM01000043">
    <property type="protein sequence ID" value="OHA60897.1"/>
    <property type="molecule type" value="Genomic_DNA"/>
</dbReference>
<organism evidence="5 6">
    <name type="scientific">Candidatus Vogelbacteria bacterium RIFOXYD2_FULL_44_9</name>
    <dbReference type="NCBI Taxonomy" id="1802441"/>
    <lineage>
        <taxon>Bacteria</taxon>
        <taxon>Candidatus Vogeliibacteriota</taxon>
    </lineage>
</organism>
<sequence length="161" mass="17575">MLIIRLQRVGRKNDPSFRVVVTDSANSSKSGKFLEILGSYNPRKTAAKTILNIERIQYWMSKGAKLSDTMNNLLVAKKIITADKINVASKKLGKKLTATIEAKKATDKKAEDAKKAEAEAKAKAEEEAKVEAEKPAEEEVAIEVPAVETPVEEIVAPVEAV</sequence>
<evidence type="ECO:0000313" key="6">
    <source>
        <dbReference type="Proteomes" id="UP000177140"/>
    </source>
</evidence>
<evidence type="ECO:0000313" key="5">
    <source>
        <dbReference type="EMBL" id="OHA60897.1"/>
    </source>
</evidence>
<dbReference type="HAMAP" id="MF_00385">
    <property type="entry name" value="Ribosomal_bS16"/>
    <property type="match status" value="1"/>
</dbReference>
<dbReference type="Pfam" id="PF00886">
    <property type="entry name" value="Ribosomal_S16"/>
    <property type="match status" value="1"/>
</dbReference>
<gene>
    <name evidence="3" type="primary">rpsP</name>
    <name evidence="5" type="ORF">A2556_03080</name>
</gene>
<dbReference type="SUPFAM" id="SSF54565">
    <property type="entry name" value="Ribosomal protein S16"/>
    <property type="match status" value="1"/>
</dbReference>
<dbReference type="GO" id="GO:0003735">
    <property type="term" value="F:structural constituent of ribosome"/>
    <property type="evidence" value="ECO:0007669"/>
    <property type="project" value="InterPro"/>
</dbReference>
<dbReference type="Proteomes" id="UP000177140">
    <property type="component" value="Unassembled WGS sequence"/>
</dbReference>
<dbReference type="NCBIfam" id="TIGR00002">
    <property type="entry name" value="S16"/>
    <property type="match status" value="1"/>
</dbReference>
<dbReference type="PANTHER" id="PTHR12919">
    <property type="entry name" value="30S RIBOSOMAL PROTEIN S16"/>
    <property type="match status" value="1"/>
</dbReference>
<keyword evidence="2 3" id="KW-0687">Ribonucleoprotein</keyword>
<evidence type="ECO:0000256" key="3">
    <source>
        <dbReference type="HAMAP-Rule" id="MF_00385"/>
    </source>
</evidence>